<name>A0A1I1LQW6_9BACT</name>
<dbReference type="SUPFAM" id="SSF53756">
    <property type="entry name" value="UDP-Glycosyltransferase/glycogen phosphorylase"/>
    <property type="match status" value="1"/>
</dbReference>
<evidence type="ECO:0000256" key="1">
    <source>
        <dbReference type="PIRSR" id="PIRSR620023-1"/>
    </source>
</evidence>
<sequence>MNQLIFRADGNAQLGIGHVMRCLALANMLKGIFTMRFAITDPDPAVQTLIETAGLTVIPLPDSADKAAFWGAIHHNDIVVLDGYSFDETFQRAVRVRVRKLVFIDDLIQGHQVADVVINHAGGIAETQYNAAPYTHLYLGPHYAMLRPEFFRPEGFGPPPPDGPIFVSLGGADPHNTSLTVLEAIRQVDTTLPVHIVLGPFHPDCASIESFRSQVPNLTILQNLTAAQMVEELQQCSLAITACSTIAYEVCAINRPLIAVVTADNQSQLAQFLSDEKLALSVNFPTLLTRSIPVIALDKLLRLSIQSFQFSPETVEKTLANQRRFFDGRSPERFRQVFQELSA</sequence>
<organism evidence="3 4">
    <name type="scientific">Spirosoma endophyticum</name>
    <dbReference type="NCBI Taxonomy" id="662367"/>
    <lineage>
        <taxon>Bacteria</taxon>
        <taxon>Pseudomonadati</taxon>
        <taxon>Bacteroidota</taxon>
        <taxon>Cytophagia</taxon>
        <taxon>Cytophagales</taxon>
        <taxon>Cytophagaceae</taxon>
        <taxon>Spirosoma</taxon>
    </lineage>
</organism>
<dbReference type="InterPro" id="IPR020023">
    <property type="entry name" value="PseG"/>
</dbReference>
<evidence type="ECO:0000313" key="4">
    <source>
        <dbReference type="Proteomes" id="UP000198598"/>
    </source>
</evidence>
<proteinExistence type="predicted"/>
<dbReference type="Gene3D" id="3.40.50.11190">
    <property type="match status" value="1"/>
</dbReference>
<dbReference type="AlphaFoldDB" id="A0A1I1LQW6"/>
<reference evidence="3 4" key="1">
    <citation type="submission" date="2016-10" db="EMBL/GenBank/DDBJ databases">
        <authorList>
            <person name="de Groot N.N."/>
        </authorList>
    </citation>
    <scope>NUCLEOTIDE SEQUENCE [LARGE SCALE GENOMIC DNA]</scope>
    <source>
        <strain evidence="3 4">DSM 26130</strain>
    </source>
</reference>
<evidence type="ECO:0000313" key="3">
    <source>
        <dbReference type="EMBL" id="SFC75395.1"/>
    </source>
</evidence>
<dbReference type="NCBIfam" id="TIGR03590">
    <property type="entry name" value="PseG"/>
    <property type="match status" value="1"/>
</dbReference>
<dbReference type="Proteomes" id="UP000198598">
    <property type="component" value="Unassembled WGS sequence"/>
</dbReference>
<keyword evidence="4" id="KW-1185">Reference proteome</keyword>
<protein>
    <submittedName>
        <fullName evidence="3">UDP-2,4-diacetamido-2,4,6-trideoxy-beta-L-altropyranose hydrolase</fullName>
    </submittedName>
</protein>
<dbReference type="RefSeq" id="WP_093824228.1">
    <property type="nucleotide sequence ID" value="NZ_FOLQ01000002.1"/>
</dbReference>
<dbReference type="EMBL" id="FOLQ01000002">
    <property type="protein sequence ID" value="SFC75395.1"/>
    <property type="molecule type" value="Genomic_DNA"/>
</dbReference>
<accession>A0A1I1LQW6</accession>
<gene>
    <name evidence="3" type="ORF">SAMN05216167_102318</name>
</gene>
<dbReference type="OrthoDB" id="6290225at2"/>
<evidence type="ECO:0000256" key="2">
    <source>
        <dbReference type="PIRSR" id="PIRSR620023-2"/>
    </source>
</evidence>
<feature type="binding site" evidence="2">
    <location>
        <position position="249"/>
    </location>
    <ligand>
        <name>substrate</name>
    </ligand>
</feature>
<dbReference type="GO" id="GO:0016787">
    <property type="term" value="F:hydrolase activity"/>
    <property type="evidence" value="ECO:0007669"/>
    <property type="project" value="UniProtKB-KW"/>
</dbReference>
<feature type="binding site" evidence="2">
    <location>
        <position position="147"/>
    </location>
    <ligand>
        <name>substrate</name>
    </ligand>
</feature>
<keyword evidence="3" id="KW-0378">Hydrolase</keyword>
<dbReference type="Gene3D" id="3.40.50.2000">
    <property type="entry name" value="Glycogen Phosphorylase B"/>
    <property type="match status" value="1"/>
</dbReference>
<dbReference type="STRING" id="662367.SAMN05216167_102318"/>
<feature type="active site" description="Proton acceptor" evidence="1">
    <location>
        <position position="18"/>
    </location>
</feature>